<proteinExistence type="predicted"/>
<comment type="caution">
    <text evidence="1">The sequence shown here is derived from an EMBL/GenBank/DDBJ whole genome shotgun (WGS) entry which is preliminary data.</text>
</comment>
<keyword evidence="2" id="KW-1185">Reference proteome</keyword>
<evidence type="ECO:0000313" key="2">
    <source>
        <dbReference type="Proteomes" id="UP001589667"/>
    </source>
</evidence>
<evidence type="ECO:0000313" key="1">
    <source>
        <dbReference type="EMBL" id="MFB9642333.1"/>
    </source>
</evidence>
<organism evidence="1 2">
    <name type="scientific">Agromyces lapidis</name>
    <dbReference type="NCBI Taxonomy" id="279574"/>
    <lineage>
        <taxon>Bacteria</taxon>
        <taxon>Bacillati</taxon>
        <taxon>Actinomycetota</taxon>
        <taxon>Actinomycetes</taxon>
        <taxon>Micrococcales</taxon>
        <taxon>Microbacteriaceae</taxon>
        <taxon>Agromyces</taxon>
    </lineage>
</organism>
<dbReference type="RefSeq" id="WP_157424065.1">
    <property type="nucleotide sequence ID" value="NZ_BAAANI010000001.1"/>
</dbReference>
<sequence>MSIIAPQPRVREPFPIEVPGLAFTPAAPGLWRVARRDGSVLGHVEHRGDDGRFAVRRLAAGTLRSTELGAFWSAREAAELFR</sequence>
<protein>
    <recommendedName>
        <fullName evidence="3">DNA-3-methyladenine glycosylase 2 family protein</fullName>
    </recommendedName>
</protein>
<gene>
    <name evidence="1" type="ORF">ACFFQV_08535</name>
</gene>
<evidence type="ECO:0008006" key="3">
    <source>
        <dbReference type="Google" id="ProtNLM"/>
    </source>
</evidence>
<accession>A0ABV5SPR3</accession>
<dbReference type="EMBL" id="JBHMBL010000001">
    <property type="protein sequence ID" value="MFB9642333.1"/>
    <property type="molecule type" value="Genomic_DNA"/>
</dbReference>
<reference evidence="1 2" key="1">
    <citation type="submission" date="2024-09" db="EMBL/GenBank/DDBJ databases">
        <authorList>
            <person name="Sun Q."/>
            <person name="Mori K."/>
        </authorList>
    </citation>
    <scope>NUCLEOTIDE SEQUENCE [LARGE SCALE GENOMIC DNA]</scope>
    <source>
        <strain evidence="1 2">JCM 14321</strain>
    </source>
</reference>
<name>A0ABV5SPR3_9MICO</name>
<dbReference type="Proteomes" id="UP001589667">
    <property type="component" value="Unassembled WGS sequence"/>
</dbReference>